<keyword evidence="10" id="KW-1185">Reference proteome</keyword>
<dbReference type="STRING" id="137246.A0A401SKK4"/>
<dbReference type="Proteomes" id="UP000287033">
    <property type="component" value="Unassembled WGS sequence"/>
</dbReference>
<feature type="transmembrane region" description="Helical" evidence="8">
    <location>
        <begin position="234"/>
        <end position="257"/>
    </location>
</feature>
<feature type="transmembrane region" description="Helical" evidence="8">
    <location>
        <begin position="36"/>
        <end position="54"/>
    </location>
</feature>
<dbReference type="InterPro" id="IPR021134">
    <property type="entry name" value="Bestrophin-like"/>
</dbReference>
<evidence type="ECO:0000256" key="2">
    <source>
        <dbReference type="ARBA" id="ARBA00022692"/>
    </source>
</evidence>
<proteinExistence type="inferred from homology"/>
<evidence type="ECO:0008006" key="11">
    <source>
        <dbReference type="Google" id="ProtNLM"/>
    </source>
</evidence>
<evidence type="ECO:0000256" key="7">
    <source>
        <dbReference type="SAM" id="MobiDB-lite"/>
    </source>
</evidence>
<dbReference type="OrthoDB" id="201595at2759"/>
<protein>
    <recommendedName>
        <fullName evidence="11">Bestrophin homolog</fullName>
    </recommendedName>
</protein>
<reference evidence="9 10" key="1">
    <citation type="journal article" date="2018" name="Nat. Ecol. Evol.">
        <title>Shark genomes provide insights into elasmobranch evolution and the origin of vertebrates.</title>
        <authorList>
            <person name="Hara Y"/>
            <person name="Yamaguchi K"/>
            <person name="Onimaru K"/>
            <person name="Kadota M"/>
            <person name="Koyanagi M"/>
            <person name="Keeley SD"/>
            <person name="Tatsumi K"/>
            <person name="Tanaka K"/>
            <person name="Motone F"/>
            <person name="Kageyama Y"/>
            <person name="Nozu R"/>
            <person name="Adachi N"/>
            <person name="Nishimura O"/>
            <person name="Nakagawa R"/>
            <person name="Tanegashima C"/>
            <person name="Kiyatake I"/>
            <person name="Matsumoto R"/>
            <person name="Murakumo K"/>
            <person name="Nishida K"/>
            <person name="Terakita A"/>
            <person name="Kuratani S"/>
            <person name="Sato K"/>
            <person name="Hyodo S Kuraku.S."/>
        </authorList>
    </citation>
    <scope>NUCLEOTIDE SEQUENCE [LARGE SCALE GENOMIC DNA]</scope>
</reference>
<organism evidence="9 10">
    <name type="scientific">Chiloscyllium punctatum</name>
    <name type="common">Brownbanded bambooshark</name>
    <name type="synonym">Hemiscyllium punctatum</name>
    <dbReference type="NCBI Taxonomy" id="137246"/>
    <lineage>
        <taxon>Eukaryota</taxon>
        <taxon>Metazoa</taxon>
        <taxon>Chordata</taxon>
        <taxon>Craniata</taxon>
        <taxon>Vertebrata</taxon>
        <taxon>Chondrichthyes</taxon>
        <taxon>Elasmobranchii</taxon>
        <taxon>Galeomorphii</taxon>
        <taxon>Galeoidea</taxon>
        <taxon>Orectolobiformes</taxon>
        <taxon>Hemiscylliidae</taxon>
        <taxon>Chiloscyllium</taxon>
    </lineage>
</organism>
<dbReference type="OMA" id="RHMMEAG"/>
<evidence type="ECO:0000256" key="3">
    <source>
        <dbReference type="ARBA" id="ARBA00022989"/>
    </source>
</evidence>
<feature type="region of interest" description="Disordered" evidence="7">
    <location>
        <begin position="664"/>
        <end position="685"/>
    </location>
</feature>
<comment type="caution">
    <text evidence="9">The sequence shown here is derived from an EMBL/GenBank/DDBJ whole genome shotgun (WGS) entry which is preliminary data.</text>
</comment>
<comment type="catalytic activity">
    <reaction evidence="5">
        <text>chloride(in) = chloride(out)</text>
        <dbReference type="Rhea" id="RHEA:29823"/>
        <dbReference type="ChEBI" id="CHEBI:17996"/>
    </reaction>
</comment>
<dbReference type="EMBL" id="BEZZ01000332">
    <property type="protein sequence ID" value="GCC30923.1"/>
    <property type="molecule type" value="Genomic_DNA"/>
</dbReference>
<evidence type="ECO:0000256" key="1">
    <source>
        <dbReference type="ARBA" id="ARBA00004370"/>
    </source>
</evidence>
<dbReference type="GO" id="GO:0005254">
    <property type="term" value="F:chloride channel activity"/>
    <property type="evidence" value="ECO:0007669"/>
    <property type="project" value="InterPro"/>
</dbReference>
<keyword evidence="2 8" id="KW-0812">Transmembrane</keyword>
<feature type="region of interest" description="Disordered" evidence="7">
    <location>
        <begin position="535"/>
        <end position="555"/>
    </location>
</feature>
<keyword evidence="4 8" id="KW-0472">Membrane</keyword>
<comment type="subcellular location">
    <subcellularLocation>
        <location evidence="1">Membrane</location>
    </subcellularLocation>
</comment>
<feature type="compositionally biased region" description="Polar residues" evidence="7">
    <location>
        <begin position="535"/>
        <end position="551"/>
    </location>
</feature>
<evidence type="ECO:0000313" key="10">
    <source>
        <dbReference type="Proteomes" id="UP000287033"/>
    </source>
</evidence>
<feature type="transmembrane region" description="Helical" evidence="8">
    <location>
        <begin position="128"/>
        <end position="148"/>
    </location>
</feature>
<dbReference type="GO" id="GO:0016020">
    <property type="term" value="C:membrane"/>
    <property type="evidence" value="ECO:0007669"/>
    <property type="project" value="UniProtKB-SubCell"/>
</dbReference>
<dbReference type="AlphaFoldDB" id="A0A401SKK4"/>
<feature type="transmembrane region" description="Helical" evidence="8">
    <location>
        <begin position="75"/>
        <end position="94"/>
    </location>
</feature>
<feature type="transmembrane region" description="Helical" evidence="8">
    <location>
        <begin position="269"/>
        <end position="288"/>
    </location>
</feature>
<evidence type="ECO:0000256" key="5">
    <source>
        <dbReference type="ARBA" id="ARBA00024167"/>
    </source>
</evidence>
<accession>A0A401SKK4</accession>
<gene>
    <name evidence="9" type="ORF">chiPu_0009377</name>
</gene>
<keyword evidence="3 8" id="KW-1133">Transmembrane helix</keyword>
<dbReference type="PANTHER" id="PTHR10736">
    <property type="entry name" value="BESTROPHIN"/>
    <property type="match status" value="1"/>
</dbReference>
<dbReference type="Pfam" id="PF01062">
    <property type="entry name" value="Bestrophin"/>
    <property type="match status" value="1"/>
</dbReference>
<dbReference type="InterPro" id="IPR000615">
    <property type="entry name" value="Bestrophin"/>
</dbReference>
<dbReference type="PANTHER" id="PTHR10736:SF4">
    <property type="entry name" value="BESTROPHIN-1"/>
    <property type="match status" value="1"/>
</dbReference>
<evidence type="ECO:0000313" key="9">
    <source>
        <dbReference type="EMBL" id="GCC30923.1"/>
    </source>
</evidence>
<evidence type="ECO:0000256" key="4">
    <source>
        <dbReference type="ARBA" id="ARBA00023136"/>
    </source>
</evidence>
<evidence type="ECO:0000256" key="6">
    <source>
        <dbReference type="ARBA" id="ARBA00034769"/>
    </source>
</evidence>
<sequence length="806" mass="90691">MTVTYTSRVANARLCGFSKLLLQWKGSIYKLLYKEFLIFMLLYLTLSSIYRFMLEESQKRFFEKMAINCNNYADLIPMSFVLGFYVSLVVSRWWNQYQSMPWLDRLMCTVSCHVQGTDEYGRILRRTLMRYANLASILTFRSVSTAVYKRFPTMRHMMEAGFMTPDEHKKFESLNSPHNKFWVPCVWFVNLAVKARQEDRISDYVSLAHIFREVNNLRSQCEKLYSYDWISVPLVYTQVVTIAVYSFFLACLIGRQFLDPSQGYAGHELDLYIPVFTLLQFFFYAGWLKVAEQLINPFGEDDDDFEANWLIDRNFQVSLLAVDEMHQNLPALEKDKYWNDNNPKPPYTAATTEHRKTSFLGSTFDISMLKEEMEFQPLEQINENEEVNHATPLLSNLGRLLGIPSTNLQNISRSTPRINLMRKRNGALSQAAMYSFLSSESTPNGFHKPGCLPPNRPFARIHRASSSSHSPLGSTQGYAALDSESRDFDSFISSSLYDRPGYYSAPQTPIQSIPMTFPLKRIPLMKPSMLTNISVSSAGNQGSNSNESASKPNELDIGNSILANKGASLNETSTEVTTVENSQIASEDEAVTNSHSKNCKETLIPTTNSMNPNSSNNLLLVPESLPCLLTDSSSDTDKPIELKQKLNTSIGFRARKHPRLTLESLGHANSPDPPNPSLNTPGCGSTMSTFSFTPVSSPMLGRSRILSHSGTISGTDYKAGSTPSPGFSEMGMSSKYLNITTQSMTTADCTTDINMKAHLKYDTVPPNDVRFSLNDGDLVNLMDIIIETAENISENGKMDKHTEAND</sequence>
<evidence type="ECO:0000256" key="8">
    <source>
        <dbReference type="SAM" id="Phobius"/>
    </source>
</evidence>
<comment type="similarity">
    <text evidence="6">Belongs to the anion channel-forming bestrophin (TC 1.A.46) family. Calcium-sensitive chloride channel subfamily.</text>
</comment>
<name>A0A401SKK4_CHIPU</name>